<dbReference type="InterPro" id="IPR000305">
    <property type="entry name" value="GIY-YIG_endonuc"/>
</dbReference>
<dbReference type="PANTHER" id="PTHR34477">
    <property type="entry name" value="UPF0213 PROTEIN YHBQ"/>
    <property type="match status" value="1"/>
</dbReference>
<dbReference type="Pfam" id="PF01541">
    <property type="entry name" value="GIY-YIG"/>
    <property type="match status" value="1"/>
</dbReference>
<evidence type="ECO:0000259" key="2">
    <source>
        <dbReference type="PROSITE" id="PS50164"/>
    </source>
</evidence>
<proteinExistence type="inferred from homology"/>
<dbReference type="Proteomes" id="UP000247689">
    <property type="component" value="Unassembled WGS sequence"/>
</dbReference>
<protein>
    <submittedName>
        <fullName evidence="3">Excinuclease ABC subunit C</fullName>
    </submittedName>
</protein>
<evidence type="ECO:0000313" key="3">
    <source>
        <dbReference type="EMBL" id="PXF63291.1"/>
    </source>
</evidence>
<dbReference type="OrthoDB" id="9807770at2"/>
<keyword evidence="4" id="KW-1185">Reference proteome</keyword>
<dbReference type="PROSITE" id="PS50164">
    <property type="entry name" value="GIY_YIG"/>
    <property type="match status" value="1"/>
</dbReference>
<dbReference type="RefSeq" id="WP_110201094.1">
    <property type="nucleotide sequence ID" value="NZ_QICH01000002.1"/>
</dbReference>
<evidence type="ECO:0000313" key="4">
    <source>
        <dbReference type="Proteomes" id="UP000247689"/>
    </source>
</evidence>
<accession>A0A318D2V4</accession>
<reference evidence="3 4" key="1">
    <citation type="submission" date="2018-05" db="EMBL/GenBank/DDBJ databases">
        <title>Kangiella spongicola genome sequence.</title>
        <authorList>
            <person name="Maclea K.S."/>
            <person name="Goen A.E."/>
            <person name="Kelley C."/>
            <person name="Underriner A."/>
            <person name="Silverwood T."/>
            <person name="Trachtenberg A.M."/>
        </authorList>
    </citation>
    <scope>NUCLEOTIDE SEQUENCE [LARGE SCALE GENOMIC DNA]</scope>
    <source>
        <strain evidence="3 4">ATCC BAA-2076</strain>
    </source>
</reference>
<dbReference type="EMBL" id="QICH01000002">
    <property type="protein sequence ID" value="PXF63291.1"/>
    <property type="molecule type" value="Genomic_DNA"/>
</dbReference>
<dbReference type="CDD" id="cd10448">
    <property type="entry name" value="GIY-YIG_unchar_3"/>
    <property type="match status" value="1"/>
</dbReference>
<evidence type="ECO:0000256" key="1">
    <source>
        <dbReference type="ARBA" id="ARBA00007435"/>
    </source>
</evidence>
<gene>
    <name evidence="3" type="ORF">DL796_07570</name>
</gene>
<comment type="caution">
    <text evidence="3">The sequence shown here is derived from an EMBL/GenBank/DDBJ whole genome shotgun (WGS) entry which is preliminary data.</text>
</comment>
<sequence>MLQGYVYILTNKAKTVLYTGVTSDLIQRVHQHKQKRSSGFSSKYNCNLLVYYEVIDGIEAAIQREKQIKAGSRANKEKLINSINPSWKDLYYSLT</sequence>
<dbReference type="InterPro" id="IPR050190">
    <property type="entry name" value="UPF0213_domain"/>
</dbReference>
<dbReference type="InterPro" id="IPR035901">
    <property type="entry name" value="GIY-YIG_endonuc_sf"/>
</dbReference>
<dbReference type="AlphaFoldDB" id="A0A318D2V4"/>
<feature type="domain" description="GIY-YIG" evidence="2">
    <location>
        <begin position="2"/>
        <end position="78"/>
    </location>
</feature>
<comment type="similarity">
    <text evidence="1">Belongs to the UPF0213 family.</text>
</comment>
<organism evidence="3 4">
    <name type="scientific">Kangiella spongicola</name>
    <dbReference type="NCBI Taxonomy" id="796379"/>
    <lineage>
        <taxon>Bacteria</taxon>
        <taxon>Pseudomonadati</taxon>
        <taxon>Pseudomonadota</taxon>
        <taxon>Gammaproteobacteria</taxon>
        <taxon>Kangiellales</taxon>
        <taxon>Kangiellaceae</taxon>
        <taxon>Kangiella</taxon>
    </lineage>
</organism>
<dbReference type="SUPFAM" id="SSF82771">
    <property type="entry name" value="GIY-YIG endonuclease"/>
    <property type="match status" value="1"/>
</dbReference>
<dbReference type="PANTHER" id="PTHR34477:SF5">
    <property type="entry name" value="BSL5627 PROTEIN"/>
    <property type="match status" value="1"/>
</dbReference>
<dbReference type="Gene3D" id="3.40.1440.10">
    <property type="entry name" value="GIY-YIG endonuclease"/>
    <property type="match status" value="1"/>
</dbReference>
<name>A0A318D2V4_9GAMM</name>